<dbReference type="EMBL" id="BSUL01000001">
    <property type="protein sequence ID" value="GMA27307.1"/>
    <property type="molecule type" value="Genomic_DNA"/>
</dbReference>
<gene>
    <name evidence="2" type="ORF">GCM10025874_05600</name>
</gene>
<keyword evidence="3" id="KW-1185">Reference proteome</keyword>
<name>A0AA37UR73_9MICO</name>
<dbReference type="InterPro" id="IPR036565">
    <property type="entry name" value="Mur-like_cat_sf"/>
</dbReference>
<dbReference type="Proteomes" id="UP001157160">
    <property type="component" value="Unassembled WGS sequence"/>
</dbReference>
<evidence type="ECO:0000256" key="1">
    <source>
        <dbReference type="SAM" id="MobiDB-lite"/>
    </source>
</evidence>
<dbReference type="AlphaFoldDB" id="A0AA37UR73"/>
<evidence type="ECO:0000313" key="2">
    <source>
        <dbReference type="EMBL" id="GMA27307.1"/>
    </source>
</evidence>
<protein>
    <submittedName>
        <fullName evidence="2">Uncharacterized protein</fullName>
    </submittedName>
</protein>
<comment type="caution">
    <text evidence="2">The sequence shown here is derived from an EMBL/GenBank/DDBJ whole genome shotgun (WGS) entry which is preliminary data.</text>
</comment>
<feature type="compositionally biased region" description="Low complexity" evidence="1">
    <location>
        <begin position="105"/>
        <end position="150"/>
    </location>
</feature>
<dbReference type="SUPFAM" id="SSF53623">
    <property type="entry name" value="MurD-like peptide ligases, catalytic domain"/>
    <property type="match status" value="1"/>
</dbReference>
<accession>A0AA37UR73</accession>
<reference evidence="2 3" key="1">
    <citation type="journal article" date="2014" name="Int. J. Syst. Evol. Microbiol.">
        <title>Complete genome sequence of Corynebacterium casei LMG S-19264T (=DSM 44701T), isolated from a smear-ripened cheese.</title>
        <authorList>
            <consortium name="US DOE Joint Genome Institute (JGI-PGF)"/>
            <person name="Walter F."/>
            <person name="Albersmeier A."/>
            <person name="Kalinowski J."/>
            <person name="Ruckert C."/>
        </authorList>
    </citation>
    <scope>NUCLEOTIDE SEQUENCE [LARGE SCALE GENOMIC DNA]</scope>
    <source>
        <strain evidence="2 3">NBRC 112289</strain>
    </source>
</reference>
<organism evidence="2 3">
    <name type="scientific">Arenivirga flava</name>
    <dbReference type="NCBI Taxonomy" id="1930060"/>
    <lineage>
        <taxon>Bacteria</taxon>
        <taxon>Bacillati</taxon>
        <taxon>Actinomycetota</taxon>
        <taxon>Actinomycetes</taxon>
        <taxon>Micrococcales</taxon>
        <taxon>Microbacteriaceae</taxon>
        <taxon>Arenivirga</taxon>
    </lineage>
</organism>
<evidence type="ECO:0000313" key="3">
    <source>
        <dbReference type="Proteomes" id="UP001157160"/>
    </source>
</evidence>
<dbReference type="GO" id="GO:0005524">
    <property type="term" value="F:ATP binding"/>
    <property type="evidence" value="ECO:0007669"/>
    <property type="project" value="InterPro"/>
</dbReference>
<sequence length="163" mass="17186">MLEESRIPVTTVVLAEAGRSADWTVTVLEERVDRTVFRLDGPDGRELVTSVPLLGRHMASNAGLAIVMLVEAGFDLEAIGQALGDDGIEAFLPGRIERVSGSGGLRSSSTSATARRRSAPPLRRCGASPRATSSWSSPPTAIATTASARRWGPFPRSSPTISS</sequence>
<proteinExistence type="predicted"/>
<dbReference type="Gene3D" id="3.40.1190.10">
    <property type="entry name" value="Mur-like, catalytic domain"/>
    <property type="match status" value="1"/>
</dbReference>
<feature type="region of interest" description="Disordered" evidence="1">
    <location>
        <begin position="101"/>
        <end position="163"/>
    </location>
</feature>